<dbReference type="Gene3D" id="1.10.510.10">
    <property type="entry name" value="Transferase(Phosphotransferase) domain 1"/>
    <property type="match status" value="1"/>
</dbReference>
<feature type="domain" description="Protein kinase" evidence="9">
    <location>
        <begin position="1"/>
        <end position="52"/>
    </location>
</feature>
<dbReference type="PROSITE" id="PS00108">
    <property type="entry name" value="PROTEIN_KINASE_ST"/>
    <property type="match status" value="1"/>
</dbReference>
<keyword evidence="4" id="KW-0547">Nucleotide-binding</keyword>
<sequence length="52" mass="5918">MLEILEYLHGRQPAVIHRDIKPSNLILRPDGRLCLIDFGGVRLAVRPTAARR</sequence>
<evidence type="ECO:0000256" key="3">
    <source>
        <dbReference type="ARBA" id="ARBA00022679"/>
    </source>
</evidence>
<keyword evidence="2" id="KW-0723">Serine/threonine-protein kinase</keyword>
<comment type="catalytic activity">
    <reaction evidence="7">
        <text>L-threonyl-[protein] + ATP = O-phospho-L-threonyl-[protein] + ADP + H(+)</text>
        <dbReference type="Rhea" id="RHEA:46608"/>
        <dbReference type="Rhea" id="RHEA-COMP:11060"/>
        <dbReference type="Rhea" id="RHEA-COMP:11605"/>
        <dbReference type="ChEBI" id="CHEBI:15378"/>
        <dbReference type="ChEBI" id="CHEBI:30013"/>
        <dbReference type="ChEBI" id="CHEBI:30616"/>
        <dbReference type="ChEBI" id="CHEBI:61977"/>
        <dbReference type="ChEBI" id="CHEBI:456216"/>
        <dbReference type="EC" id="2.7.11.1"/>
    </reaction>
</comment>
<reference evidence="10" key="1">
    <citation type="submission" date="2022-11" db="EMBL/GenBank/DDBJ databases">
        <title>Minimal conservation of predation-associated metabolite biosynthetic gene clusters underscores biosynthetic potential of Myxococcota including descriptions for ten novel species: Archangium lansinium sp. nov., Myxococcus landrumus sp. nov., Nannocystis bai.</title>
        <authorList>
            <person name="Ahearne A."/>
            <person name="Stevens C."/>
            <person name="Phillips K."/>
        </authorList>
    </citation>
    <scope>NUCLEOTIDE SEQUENCE</scope>
    <source>
        <strain evidence="10">Na p29</strain>
    </source>
</reference>
<gene>
    <name evidence="10" type="ORF">OV079_06175</name>
</gene>
<dbReference type="Proteomes" id="UP001150924">
    <property type="component" value="Unassembled WGS sequence"/>
</dbReference>
<keyword evidence="11" id="KW-1185">Reference proteome</keyword>
<accession>A0A9X3EJA7</accession>
<evidence type="ECO:0000256" key="5">
    <source>
        <dbReference type="ARBA" id="ARBA00022777"/>
    </source>
</evidence>
<keyword evidence="5" id="KW-0418">Kinase</keyword>
<proteinExistence type="predicted"/>
<dbReference type="RefSeq" id="WP_267766799.1">
    <property type="nucleotide sequence ID" value="NZ_JAPNKE010000002.1"/>
</dbReference>
<keyword evidence="3" id="KW-0808">Transferase</keyword>
<dbReference type="SUPFAM" id="SSF56112">
    <property type="entry name" value="Protein kinase-like (PK-like)"/>
    <property type="match status" value="1"/>
</dbReference>
<evidence type="ECO:0000256" key="4">
    <source>
        <dbReference type="ARBA" id="ARBA00022741"/>
    </source>
</evidence>
<protein>
    <recommendedName>
        <fullName evidence="1">non-specific serine/threonine protein kinase</fullName>
        <ecNumber evidence="1">2.7.11.1</ecNumber>
    </recommendedName>
</protein>
<comment type="catalytic activity">
    <reaction evidence="8">
        <text>L-seryl-[protein] + ATP = O-phospho-L-seryl-[protein] + ADP + H(+)</text>
        <dbReference type="Rhea" id="RHEA:17989"/>
        <dbReference type="Rhea" id="RHEA-COMP:9863"/>
        <dbReference type="Rhea" id="RHEA-COMP:11604"/>
        <dbReference type="ChEBI" id="CHEBI:15378"/>
        <dbReference type="ChEBI" id="CHEBI:29999"/>
        <dbReference type="ChEBI" id="CHEBI:30616"/>
        <dbReference type="ChEBI" id="CHEBI:83421"/>
        <dbReference type="ChEBI" id="CHEBI:456216"/>
        <dbReference type="EC" id="2.7.11.1"/>
    </reaction>
</comment>
<evidence type="ECO:0000259" key="9">
    <source>
        <dbReference type="PROSITE" id="PS50011"/>
    </source>
</evidence>
<dbReference type="InterPro" id="IPR000719">
    <property type="entry name" value="Prot_kinase_dom"/>
</dbReference>
<keyword evidence="6" id="KW-0067">ATP-binding</keyword>
<dbReference type="Pfam" id="PF00069">
    <property type="entry name" value="Pkinase"/>
    <property type="match status" value="1"/>
</dbReference>
<evidence type="ECO:0000313" key="11">
    <source>
        <dbReference type="Proteomes" id="UP001150924"/>
    </source>
</evidence>
<organism evidence="10 11">
    <name type="scientific">Nannocystis pusilla</name>
    <dbReference type="NCBI Taxonomy" id="889268"/>
    <lineage>
        <taxon>Bacteria</taxon>
        <taxon>Pseudomonadati</taxon>
        <taxon>Myxococcota</taxon>
        <taxon>Polyangia</taxon>
        <taxon>Nannocystales</taxon>
        <taxon>Nannocystaceae</taxon>
        <taxon>Nannocystis</taxon>
    </lineage>
</organism>
<dbReference type="InterPro" id="IPR011009">
    <property type="entry name" value="Kinase-like_dom_sf"/>
</dbReference>
<dbReference type="EC" id="2.7.11.1" evidence="1"/>
<dbReference type="EMBL" id="JAPNKE010000002">
    <property type="protein sequence ID" value="MCY1005164.1"/>
    <property type="molecule type" value="Genomic_DNA"/>
</dbReference>
<comment type="caution">
    <text evidence="10">The sequence shown here is derived from an EMBL/GenBank/DDBJ whole genome shotgun (WGS) entry which is preliminary data.</text>
</comment>
<evidence type="ECO:0000256" key="8">
    <source>
        <dbReference type="ARBA" id="ARBA00048679"/>
    </source>
</evidence>
<evidence type="ECO:0000256" key="7">
    <source>
        <dbReference type="ARBA" id="ARBA00047899"/>
    </source>
</evidence>
<dbReference type="InterPro" id="IPR008271">
    <property type="entry name" value="Ser/Thr_kinase_AS"/>
</dbReference>
<evidence type="ECO:0000256" key="1">
    <source>
        <dbReference type="ARBA" id="ARBA00012513"/>
    </source>
</evidence>
<evidence type="ECO:0000256" key="6">
    <source>
        <dbReference type="ARBA" id="ARBA00022840"/>
    </source>
</evidence>
<dbReference type="PROSITE" id="PS50011">
    <property type="entry name" value="PROTEIN_KINASE_DOM"/>
    <property type="match status" value="1"/>
</dbReference>
<name>A0A9X3EJA7_9BACT</name>
<evidence type="ECO:0000313" key="10">
    <source>
        <dbReference type="EMBL" id="MCY1005164.1"/>
    </source>
</evidence>
<dbReference type="PANTHER" id="PTHR24363:SF0">
    <property type="entry name" value="SERINE_THREONINE KINASE LIKE DOMAIN CONTAINING 1"/>
    <property type="match status" value="1"/>
</dbReference>
<evidence type="ECO:0000256" key="2">
    <source>
        <dbReference type="ARBA" id="ARBA00022527"/>
    </source>
</evidence>
<dbReference type="PANTHER" id="PTHR24363">
    <property type="entry name" value="SERINE/THREONINE PROTEIN KINASE"/>
    <property type="match status" value="1"/>
</dbReference>
<dbReference type="AlphaFoldDB" id="A0A9X3EJA7"/>
<dbReference type="GO" id="GO:0005524">
    <property type="term" value="F:ATP binding"/>
    <property type="evidence" value="ECO:0007669"/>
    <property type="project" value="UniProtKB-KW"/>
</dbReference>
<dbReference type="GO" id="GO:0004674">
    <property type="term" value="F:protein serine/threonine kinase activity"/>
    <property type="evidence" value="ECO:0007669"/>
    <property type="project" value="UniProtKB-KW"/>
</dbReference>